<sequence>MLKVRISKQCYCPGEPVTGTVEFDQKKNIDILGLDIQLKAFEHTEWPSNGLNVDNHANLEGRLTHSRKRRPISKTNQTLIPTGTLNRGSYVLPFSITIPENTPPSMSYREGKVRVVHQLKASLKVKGSRPTVSVRIFQVGNIYMIDPNVSTRVGEATKSFLLAQNERPLVLRAQLNREMAQCGTTIMAYVDVDNFTSRSLHNFVVKIKRVIQYGTRLDRQTIRKLNFNPHIATGMTWRGRVPIMIPAGLDICPTVDNAEIIAVRYFVGVHIKVLGAKRAVVELPFRVSIFPAIIPRYPSDAILPFEQLLQASHPVLQPESVINLTPLESSGASVLPELPGLMTHSRSVAPPLPSRESKRFSREIYQNNVDMTDVDNAIATIKNCIEDLETASYYAKMGQISQVSEYQAGSSFERSKLEVIREADGSSLVQRELVEISSRTPTDSNVSSGALHLAQNIVGLTYYLKQAAALLAEISQQSVMISSGQSVAVAVFRLFLGIKNFRGNSAVDTGDLIREAGRDVDVSITALLQLLDQLSQDQRNVESQLLTTQRAIEDYLVSFSLSSAPLNTANDKVYSKEEMRALAERLSVTLEALVTATSRGSLNSAMSDLQRALANFLEAAKSCPNGNSNEVVARGSKIIRGTSTLIDSVIYNGDRTIASAEISSVVDEINRLAVLLQGGNAQPSSFQLRPDLLAAIASVQNAGQRLTQLAKTSSSSGAMIPLRETSGTEGERNVMDRLCEELTRDARDIMELTMESDEPSSERLLATSAASIAGCTSKVTAIARSSPLVYEQLEMATEEMKDILSRFLSSTSTTSTPLQQDKFRGLANDIVRQMESICQCGKRLRGHEEREEMDRRMKNLVFERPMQSDGPNAKTVI</sequence>
<organism evidence="2 3">
    <name type="scientific">Planoprotostelium fungivorum</name>
    <dbReference type="NCBI Taxonomy" id="1890364"/>
    <lineage>
        <taxon>Eukaryota</taxon>
        <taxon>Amoebozoa</taxon>
        <taxon>Evosea</taxon>
        <taxon>Variosea</taxon>
        <taxon>Cavosteliida</taxon>
        <taxon>Cavosteliaceae</taxon>
        <taxon>Planoprotostelium</taxon>
    </lineage>
</organism>
<protein>
    <submittedName>
        <fullName evidence="2">Arrestin domain containing 4</fullName>
    </submittedName>
</protein>
<dbReference type="Gene3D" id="2.60.40.640">
    <property type="match status" value="2"/>
</dbReference>
<dbReference type="InterPro" id="IPR011021">
    <property type="entry name" value="Arrestin-like_N"/>
</dbReference>
<name>A0A2P6NQT2_9EUKA</name>
<dbReference type="Pfam" id="PF00339">
    <property type="entry name" value="Arrestin_N"/>
    <property type="match status" value="1"/>
</dbReference>
<dbReference type="InterPro" id="IPR050357">
    <property type="entry name" value="Arrestin_domain-protein"/>
</dbReference>
<dbReference type="Proteomes" id="UP000241769">
    <property type="component" value="Unassembled WGS sequence"/>
</dbReference>
<dbReference type="STRING" id="1890364.A0A2P6NQT2"/>
<dbReference type="SMART" id="SM01017">
    <property type="entry name" value="Arrestin_C"/>
    <property type="match status" value="2"/>
</dbReference>
<dbReference type="PANTHER" id="PTHR11188">
    <property type="entry name" value="ARRESTIN DOMAIN CONTAINING PROTEIN"/>
    <property type="match status" value="1"/>
</dbReference>
<feature type="domain" description="Arrestin C-terminal-like" evidence="1">
    <location>
        <begin position="165"/>
        <end position="290"/>
    </location>
</feature>
<dbReference type="EMBL" id="MDYQ01000033">
    <property type="protein sequence ID" value="PRP86294.1"/>
    <property type="molecule type" value="Genomic_DNA"/>
</dbReference>
<evidence type="ECO:0000313" key="3">
    <source>
        <dbReference type="Proteomes" id="UP000241769"/>
    </source>
</evidence>
<dbReference type="InterPro" id="IPR011022">
    <property type="entry name" value="Arrestin_C-like"/>
</dbReference>
<dbReference type="InterPro" id="IPR014752">
    <property type="entry name" value="Arrestin-like_C"/>
</dbReference>
<evidence type="ECO:0000313" key="2">
    <source>
        <dbReference type="EMBL" id="PRP86294.1"/>
    </source>
</evidence>
<feature type="domain" description="Arrestin C-terminal-like" evidence="1">
    <location>
        <begin position="1"/>
        <end position="144"/>
    </location>
</feature>
<dbReference type="PANTHER" id="PTHR11188:SF17">
    <property type="entry name" value="FI21816P1"/>
    <property type="match status" value="1"/>
</dbReference>
<dbReference type="OrthoDB" id="2333384at2759"/>
<dbReference type="InParanoid" id="A0A2P6NQT2"/>
<dbReference type="SUPFAM" id="SSF81296">
    <property type="entry name" value="E set domains"/>
    <property type="match status" value="2"/>
</dbReference>
<evidence type="ECO:0000259" key="1">
    <source>
        <dbReference type="SMART" id="SM01017"/>
    </source>
</evidence>
<gene>
    <name evidence="2" type="ORF">PROFUN_05435</name>
</gene>
<comment type="caution">
    <text evidence="2">The sequence shown here is derived from an EMBL/GenBank/DDBJ whole genome shotgun (WGS) entry which is preliminary data.</text>
</comment>
<dbReference type="Gene3D" id="1.20.1420.10">
    <property type="entry name" value="Talin, central domain"/>
    <property type="match status" value="1"/>
</dbReference>
<proteinExistence type="predicted"/>
<reference evidence="2 3" key="1">
    <citation type="journal article" date="2018" name="Genome Biol. Evol.">
        <title>Multiple Roots of Fruiting Body Formation in Amoebozoa.</title>
        <authorList>
            <person name="Hillmann F."/>
            <person name="Forbes G."/>
            <person name="Novohradska S."/>
            <person name="Ferling I."/>
            <person name="Riege K."/>
            <person name="Groth M."/>
            <person name="Westermann M."/>
            <person name="Marz M."/>
            <person name="Spaller T."/>
            <person name="Winckler T."/>
            <person name="Schaap P."/>
            <person name="Glockner G."/>
        </authorList>
    </citation>
    <scope>NUCLEOTIDE SEQUENCE [LARGE SCALE GENOMIC DNA]</scope>
    <source>
        <strain evidence="2 3">Jena</strain>
    </source>
</reference>
<accession>A0A2P6NQT2</accession>
<dbReference type="AlphaFoldDB" id="A0A2P6NQT2"/>
<dbReference type="GO" id="GO:0015031">
    <property type="term" value="P:protein transport"/>
    <property type="evidence" value="ECO:0007669"/>
    <property type="project" value="TreeGrafter"/>
</dbReference>
<dbReference type="InterPro" id="IPR014756">
    <property type="entry name" value="Ig_E-set"/>
</dbReference>
<keyword evidence="3" id="KW-1185">Reference proteome</keyword>
<dbReference type="Pfam" id="PF02752">
    <property type="entry name" value="Arrestin_C"/>
    <property type="match status" value="1"/>
</dbReference>
<dbReference type="GO" id="GO:0005737">
    <property type="term" value="C:cytoplasm"/>
    <property type="evidence" value="ECO:0007669"/>
    <property type="project" value="TreeGrafter"/>
</dbReference>